<accession>A0A151Z4H4</accession>
<dbReference type="Proteomes" id="UP000076078">
    <property type="component" value="Unassembled WGS sequence"/>
</dbReference>
<dbReference type="EMBL" id="LODT01000047">
    <property type="protein sequence ID" value="KYQ88845.1"/>
    <property type="molecule type" value="Genomic_DNA"/>
</dbReference>
<dbReference type="InParanoid" id="A0A151Z4H4"/>
<evidence type="ECO:0000313" key="2">
    <source>
        <dbReference type="EMBL" id="KYQ88845.1"/>
    </source>
</evidence>
<sequence length="205" mass="23393">MSQNNRKHDQSKKKQPSPVQNNIKNAKKSTESKKKNVISEKQQQQQHNRNSKSNVVLGDLKAQINYDTLVKQTIDMENGDSPVLSPATGTDHNMQIAIQKSIHDQSMLIMASDDLEEEFFDISSDEDDDHSDSSSKEENEDIENWELMDESSHCLVNLNKPYNFSDMEFPVLKKCNSQPKSNIQNQTNNPWLNSKVLIKSISQQS</sequence>
<feature type="compositionally biased region" description="Basic and acidic residues" evidence="1">
    <location>
        <begin position="28"/>
        <end position="38"/>
    </location>
</feature>
<keyword evidence="3" id="KW-1185">Reference proteome</keyword>
<protein>
    <submittedName>
        <fullName evidence="2">Uncharacterized protein</fullName>
    </submittedName>
</protein>
<organism evidence="2 3">
    <name type="scientific">Tieghemostelium lacteum</name>
    <name type="common">Slime mold</name>
    <name type="synonym">Dictyostelium lacteum</name>
    <dbReference type="NCBI Taxonomy" id="361077"/>
    <lineage>
        <taxon>Eukaryota</taxon>
        <taxon>Amoebozoa</taxon>
        <taxon>Evosea</taxon>
        <taxon>Eumycetozoa</taxon>
        <taxon>Dictyostelia</taxon>
        <taxon>Dictyosteliales</taxon>
        <taxon>Raperosteliaceae</taxon>
        <taxon>Tieghemostelium</taxon>
    </lineage>
</organism>
<feature type="compositionally biased region" description="Polar residues" evidence="1">
    <location>
        <begin position="39"/>
        <end position="54"/>
    </location>
</feature>
<proteinExistence type="predicted"/>
<feature type="region of interest" description="Disordered" evidence="1">
    <location>
        <begin position="1"/>
        <end position="56"/>
    </location>
</feature>
<evidence type="ECO:0000256" key="1">
    <source>
        <dbReference type="SAM" id="MobiDB-lite"/>
    </source>
</evidence>
<name>A0A151Z4H4_TIELA</name>
<dbReference type="AlphaFoldDB" id="A0A151Z4H4"/>
<reference evidence="2 3" key="1">
    <citation type="submission" date="2015-12" db="EMBL/GenBank/DDBJ databases">
        <title>Dictyostelia acquired genes for synthesis and detection of signals that induce cell-type specialization by lateral gene transfer from prokaryotes.</title>
        <authorList>
            <person name="Gloeckner G."/>
            <person name="Schaap P."/>
        </authorList>
    </citation>
    <scope>NUCLEOTIDE SEQUENCE [LARGE SCALE GENOMIC DNA]</scope>
    <source>
        <strain evidence="2 3">TK</strain>
    </source>
</reference>
<evidence type="ECO:0000313" key="3">
    <source>
        <dbReference type="Proteomes" id="UP000076078"/>
    </source>
</evidence>
<comment type="caution">
    <text evidence="2">The sequence shown here is derived from an EMBL/GenBank/DDBJ whole genome shotgun (WGS) entry which is preliminary data.</text>
</comment>
<gene>
    <name evidence="2" type="ORF">DLAC_10647</name>
</gene>
<feature type="region of interest" description="Disordered" evidence="1">
    <location>
        <begin position="123"/>
        <end position="143"/>
    </location>
</feature>